<sequence length="419" mass="46507">MRPFRQHKLMVEFVENLFEFNIEDRKPGSLGTWSSTGWPVSQDWITNGLGDHGIKLDQNSIFKVVAAPTNGKSITIGGEKDVKAWTELSDGPEGKVIATIGWTKIAPKLFKQLKMGKNIVWGSNTNALETAQCLGVYLDVDDALADYKADNAQGRKDWIPKIETVFGNGQDWNSAGVSTLKTKMPEMPDDNFLELLLLAKGVRNFIDQFGKKIGPPYHIIHGSIKDYYTAENQNFGLENKGKDNTSDFILANASASKVIDAVTNQSIKFKDIGGGDYCYTDDASESIKFYQISLKMAHGQLGKVTDTMKSKYFPGRSSTDLYRSMVGDSWDPIVKNYLIEQGYELDEGLLSWATDVVSQGISAIKAVSMEWYEKIAGWVNKLKDWALGLSSSFDSKMPTGKNPTAYQIKLLNQVLVEDG</sequence>
<proteinExistence type="predicted"/>
<dbReference type="AlphaFoldDB" id="A0A382FE81"/>
<accession>A0A382FE81</accession>
<dbReference type="EMBL" id="UINC01049522">
    <property type="protein sequence ID" value="SVB61408.1"/>
    <property type="molecule type" value="Genomic_DNA"/>
</dbReference>
<gene>
    <name evidence="1" type="ORF">METZ01_LOCUS214262</name>
</gene>
<feature type="non-terminal residue" evidence="1">
    <location>
        <position position="419"/>
    </location>
</feature>
<reference evidence="1" key="1">
    <citation type="submission" date="2018-05" db="EMBL/GenBank/DDBJ databases">
        <authorList>
            <person name="Lanie J.A."/>
            <person name="Ng W.-L."/>
            <person name="Kazmierczak K.M."/>
            <person name="Andrzejewski T.M."/>
            <person name="Davidsen T.M."/>
            <person name="Wayne K.J."/>
            <person name="Tettelin H."/>
            <person name="Glass J.I."/>
            <person name="Rusch D."/>
            <person name="Podicherti R."/>
            <person name="Tsui H.-C.T."/>
            <person name="Winkler M.E."/>
        </authorList>
    </citation>
    <scope>NUCLEOTIDE SEQUENCE</scope>
</reference>
<protein>
    <submittedName>
        <fullName evidence="1">Uncharacterized protein</fullName>
    </submittedName>
</protein>
<evidence type="ECO:0000313" key="1">
    <source>
        <dbReference type="EMBL" id="SVB61408.1"/>
    </source>
</evidence>
<name>A0A382FE81_9ZZZZ</name>
<organism evidence="1">
    <name type="scientific">marine metagenome</name>
    <dbReference type="NCBI Taxonomy" id="408172"/>
    <lineage>
        <taxon>unclassified sequences</taxon>
        <taxon>metagenomes</taxon>
        <taxon>ecological metagenomes</taxon>
    </lineage>
</organism>